<gene>
    <name evidence="1" type="ORF">AB1Y20_018727</name>
</gene>
<dbReference type="Proteomes" id="UP001515480">
    <property type="component" value="Unassembled WGS sequence"/>
</dbReference>
<evidence type="ECO:0000313" key="1">
    <source>
        <dbReference type="EMBL" id="KAL1523805.1"/>
    </source>
</evidence>
<dbReference type="PANTHER" id="PTHR11130">
    <property type="entry name" value="GLUTATHIONE SYNTHETASE"/>
    <property type="match status" value="1"/>
</dbReference>
<dbReference type="Pfam" id="PF03917">
    <property type="entry name" value="GSH_synth_ATP"/>
    <property type="match status" value="1"/>
</dbReference>
<accession>A0AB34JQM0</accession>
<sequence>MLRAVCLSPTRLAARDLARLGALQPCFNRLYDAVARDVGFVVGALSVLASSCAWNATELAAFERLAASQPKKPRLLLPNSVFLEAGGGALPDASAAESKFVLTVGNVQAGEPYQLQLVHTLQSAGRTGVLPGPLRTVSRAIATTARLVHADGTPCVAILTKPAESLALRTAVDVRGVGRELQEEHGVDVRYVSPRELADASVDSTGELWLPSAAGGRRVSVVYSRYDWSHPSGAYSAAMSEHSAELQQEWATVERIERSRAVMSSSLGCRLAHRRAVQHALSRPQQLERFLPADEAAAIRAVLPEQWCLAHEGERRVAARLVEEDADGFVAKNVLRPRTGSGATQDRDASGGRIIRDAAELRALLSDERRAVRYMLYRKIRPRTHHAEVVVHASEVHELQGSAVSEVASFGAFVADETGRVIMNELAGFGARTRPSESDHPLAKSLGYGALTCVAESLEHCKSSPASAT</sequence>
<dbReference type="InterPro" id="IPR037013">
    <property type="entry name" value="GSH-S_sub-bd_sf"/>
</dbReference>
<organism evidence="1 2">
    <name type="scientific">Prymnesium parvum</name>
    <name type="common">Toxic golden alga</name>
    <dbReference type="NCBI Taxonomy" id="97485"/>
    <lineage>
        <taxon>Eukaryota</taxon>
        <taxon>Haptista</taxon>
        <taxon>Haptophyta</taxon>
        <taxon>Prymnesiophyceae</taxon>
        <taxon>Prymnesiales</taxon>
        <taxon>Prymnesiaceae</taxon>
        <taxon>Prymnesium</taxon>
    </lineage>
</organism>
<dbReference type="SUPFAM" id="SSF56059">
    <property type="entry name" value="Glutathione synthetase ATP-binding domain-like"/>
    <property type="match status" value="1"/>
</dbReference>
<dbReference type="GO" id="GO:0043295">
    <property type="term" value="F:glutathione binding"/>
    <property type="evidence" value="ECO:0007669"/>
    <property type="project" value="TreeGrafter"/>
</dbReference>
<dbReference type="InterPro" id="IPR005615">
    <property type="entry name" value="Glutathione_synthase"/>
</dbReference>
<dbReference type="Gene3D" id="3.30.470.20">
    <property type="entry name" value="ATP-grasp fold, B domain"/>
    <property type="match status" value="1"/>
</dbReference>
<protein>
    <recommendedName>
        <fullName evidence="3">Glutathione synthase</fullName>
    </recommendedName>
</protein>
<dbReference type="AlphaFoldDB" id="A0AB34JQM0"/>
<evidence type="ECO:0008006" key="3">
    <source>
        <dbReference type="Google" id="ProtNLM"/>
    </source>
</evidence>
<comment type="caution">
    <text evidence="1">The sequence shown here is derived from an EMBL/GenBank/DDBJ whole genome shotgun (WGS) entry which is preliminary data.</text>
</comment>
<keyword evidence="2" id="KW-1185">Reference proteome</keyword>
<proteinExistence type="predicted"/>
<dbReference type="EMBL" id="JBGBPQ010000005">
    <property type="protein sequence ID" value="KAL1523805.1"/>
    <property type="molecule type" value="Genomic_DNA"/>
</dbReference>
<name>A0AB34JQM0_PRYPA</name>
<dbReference type="PANTHER" id="PTHR11130:SF0">
    <property type="entry name" value="GLUTATHIONE SYNTHETASE"/>
    <property type="match status" value="1"/>
</dbReference>
<dbReference type="GO" id="GO:0005524">
    <property type="term" value="F:ATP binding"/>
    <property type="evidence" value="ECO:0007669"/>
    <property type="project" value="InterPro"/>
</dbReference>
<evidence type="ECO:0000313" key="2">
    <source>
        <dbReference type="Proteomes" id="UP001515480"/>
    </source>
</evidence>
<reference evidence="1 2" key="1">
    <citation type="journal article" date="2024" name="Science">
        <title>Giant polyketide synthase enzymes in the biosynthesis of giant marine polyether toxins.</title>
        <authorList>
            <person name="Fallon T.R."/>
            <person name="Shende V.V."/>
            <person name="Wierzbicki I.H."/>
            <person name="Pendleton A.L."/>
            <person name="Watervoot N.F."/>
            <person name="Auber R.P."/>
            <person name="Gonzalez D.J."/>
            <person name="Wisecaver J.H."/>
            <person name="Moore B.S."/>
        </authorList>
    </citation>
    <scope>NUCLEOTIDE SEQUENCE [LARGE SCALE GENOMIC DNA]</scope>
    <source>
        <strain evidence="1 2">12B1</strain>
    </source>
</reference>
<dbReference type="GO" id="GO:0004363">
    <property type="term" value="F:glutathione synthase activity"/>
    <property type="evidence" value="ECO:0007669"/>
    <property type="project" value="InterPro"/>
</dbReference>
<dbReference type="GO" id="GO:0005829">
    <property type="term" value="C:cytosol"/>
    <property type="evidence" value="ECO:0007669"/>
    <property type="project" value="TreeGrafter"/>
</dbReference>
<dbReference type="Gene3D" id="3.40.50.1760">
    <property type="entry name" value="Glutathione synthase, substrate-binding domain superfamily, eukaryotic"/>
    <property type="match status" value="1"/>
</dbReference>